<sequence length="63" mass="7227">MPTALQSSKCIILCQILSNCYRPIQLLRYDSKRKEIFVIAGEQGTIEITIFEGGNWRYDVTTT</sequence>
<name>A0A401IJ66_APHSA</name>
<dbReference type="Proteomes" id="UP000287247">
    <property type="component" value="Unassembled WGS sequence"/>
</dbReference>
<accession>A0A401IJ66</accession>
<dbReference type="AlphaFoldDB" id="A0A401IJ66"/>
<gene>
    <name evidence="2" type="ORF">AsFPU1_2756</name>
</gene>
<dbReference type="InterPro" id="IPR054181">
    <property type="entry name" value="DUF6888"/>
</dbReference>
<organism evidence="2 3">
    <name type="scientific">Aphanothece sacrum FPU1</name>
    <dbReference type="NCBI Taxonomy" id="1920663"/>
    <lineage>
        <taxon>Bacteria</taxon>
        <taxon>Bacillati</taxon>
        <taxon>Cyanobacteriota</taxon>
        <taxon>Cyanophyceae</taxon>
        <taxon>Oscillatoriophycideae</taxon>
        <taxon>Chroococcales</taxon>
        <taxon>Aphanothecaceae</taxon>
        <taxon>Aphanothece</taxon>
    </lineage>
</organism>
<dbReference type="OrthoDB" id="535637at2"/>
<dbReference type="Pfam" id="PF21828">
    <property type="entry name" value="DUF6888"/>
    <property type="match status" value="1"/>
</dbReference>
<proteinExistence type="predicted"/>
<keyword evidence="3" id="KW-1185">Reference proteome</keyword>
<evidence type="ECO:0000313" key="3">
    <source>
        <dbReference type="Proteomes" id="UP000287247"/>
    </source>
</evidence>
<reference evidence="3" key="1">
    <citation type="submission" date="2017-05" db="EMBL/GenBank/DDBJ databases">
        <title>Physiological properties and genetic analysis related to exopolysaccharide production of fresh-water unicellular cyanobacterium Aphanothece sacrum, Suizenji Nori, that has been cultured as a food source in Japan.</title>
        <authorList>
            <person name="Kanesaki Y."/>
            <person name="Yoshikawa S."/>
            <person name="Ohki K."/>
        </authorList>
    </citation>
    <scope>NUCLEOTIDE SEQUENCE [LARGE SCALE GENOMIC DNA]</scope>
    <source>
        <strain evidence="3">FPU1</strain>
    </source>
</reference>
<protein>
    <recommendedName>
        <fullName evidence="1">DUF6888 domain-containing protein</fullName>
    </recommendedName>
</protein>
<dbReference type="EMBL" id="BDQK01000013">
    <property type="protein sequence ID" value="GBF81343.1"/>
    <property type="molecule type" value="Genomic_DNA"/>
</dbReference>
<evidence type="ECO:0000313" key="2">
    <source>
        <dbReference type="EMBL" id="GBF81343.1"/>
    </source>
</evidence>
<evidence type="ECO:0000259" key="1">
    <source>
        <dbReference type="Pfam" id="PF21828"/>
    </source>
</evidence>
<comment type="caution">
    <text evidence="2">The sequence shown here is derived from an EMBL/GenBank/DDBJ whole genome shotgun (WGS) entry which is preliminary data.</text>
</comment>
<dbReference type="RefSeq" id="WP_124976561.1">
    <property type="nucleotide sequence ID" value="NZ_BDQK01000013.1"/>
</dbReference>
<feature type="domain" description="DUF6888" evidence="1">
    <location>
        <begin position="1"/>
        <end position="57"/>
    </location>
</feature>